<keyword evidence="2" id="KW-0812">Transmembrane</keyword>
<reference evidence="5" key="3">
    <citation type="submission" date="2025-08" db="UniProtKB">
        <authorList>
            <consortium name="RefSeq"/>
        </authorList>
    </citation>
    <scope>IDENTIFICATION</scope>
    <source>
        <strain evidence="5">CBS 342.82</strain>
    </source>
</reference>
<dbReference type="Proteomes" id="UP000504637">
    <property type="component" value="Unplaced"/>
</dbReference>
<accession>A0A6J3LWF6</accession>
<feature type="compositionally biased region" description="Acidic residues" evidence="1">
    <location>
        <begin position="81"/>
        <end position="95"/>
    </location>
</feature>
<feature type="region of interest" description="Disordered" evidence="1">
    <location>
        <begin position="935"/>
        <end position="957"/>
    </location>
</feature>
<feature type="compositionally biased region" description="Acidic residues" evidence="1">
    <location>
        <begin position="788"/>
        <end position="805"/>
    </location>
</feature>
<evidence type="ECO:0000259" key="3">
    <source>
        <dbReference type="Pfam" id="PF22485"/>
    </source>
</evidence>
<dbReference type="InterPro" id="IPR054256">
    <property type="entry name" value="DUF6987"/>
</dbReference>
<proteinExistence type="predicted"/>
<reference evidence="5" key="2">
    <citation type="submission" date="2020-04" db="EMBL/GenBank/DDBJ databases">
        <authorList>
            <consortium name="NCBI Genome Project"/>
        </authorList>
    </citation>
    <scope>NUCLEOTIDE SEQUENCE</scope>
    <source>
        <strain evidence="5">CBS 342.82</strain>
    </source>
</reference>
<evidence type="ECO:0000256" key="1">
    <source>
        <dbReference type="SAM" id="MobiDB-lite"/>
    </source>
</evidence>
<dbReference type="Pfam" id="PF12396">
    <property type="entry name" value="DUF3659"/>
    <property type="match status" value="15"/>
</dbReference>
<keyword evidence="4" id="KW-1185">Reference proteome</keyword>
<feature type="compositionally biased region" description="Acidic residues" evidence="1">
    <location>
        <begin position="222"/>
        <end position="255"/>
    </location>
</feature>
<dbReference type="Pfam" id="PF22485">
    <property type="entry name" value="DUF6987"/>
    <property type="match status" value="1"/>
</dbReference>
<keyword evidence="2" id="KW-1133">Transmembrane helix</keyword>
<dbReference type="PANTHER" id="PTHR39461:SF1">
    <property type="entry name" value="LEA DOMAIN PROTEIN (AFU_ORTHOLOGUE AFUA_8G04920)"/>
    <property type="match status" value="1"/>
</dbReference>
<reference evidence="5" key="1">
    <citation type="submission" date="2020-01" db="EMBL/GenBank/DDBJ databases">
        <authorList>
            <consortium name="DOE Joint Genome Institute"/>
            <person name="Haridas S."/>
            <person name="Albert R."/>
            <person name="Binder M."/>
            <person name="Bloem J."/>
            <person name="Labutti K."/>
            <person name="Salamov A."/>
            <person name="Andreopoulos B."/>
            <person name="Baker S.E."/>
            <person name="Barry K."/>
            <person name="Bills G."/>
            <person name="Bluhm B.H."/>
            <person name="Cannon C."/>
            <person name="Castanera R."/>
            <person name="Culley D.E."/>
            <person name="Daum C."/>
            <person name="Ezra D."/>
            <person name="Gonzalez J.B."/>
            <person name="Henrissat B."/>
            <person name="Kuo A."/>
            <person name="Liang C."/>
            <person name="Lipzen A."/>
            <person name="Lutzoni F."/>
            <person name="Magnuson J."/>
            <person name="Mondo S."/>
            <person name="Nolan M."/>
            <person name="Ohm R."/>
            <person name="Pangilinan J."/>
            <person name="Park H.-J."/>
            <person name="Ramirez L."/>
            <person name="Alfaro M."/>
            <person name="Sun H."/>
            <person name="Tritt A."/>
            <person name="Yoshinaga Y."/>
            <person name="Zwiers L.-H."/>
            <person name="Turgeon B.G."/>
            <person name="Goodwin S.B."/>
            <person name="Spatafora J.W."/>
            <person name="Crous P.W."/>
            <person name="Grigoriev I.V."/>
        </authorList>
    </citation>
    <scope>NUCLEOTIDE SEQUENCE</scope>
    <source>
        <strain evidence="5">CBS 342.82</strain>
    </source>
</reference>
<keyword evidence="2" id="KW-0472">Membrane</keyword>
<dbReference type="PANTHER" id="PTHR39461">
    <property type="entry name" value="LEA DOMAIN PROTEIN (AFU_ORTHOLOGUE AFUA_8G04920)"/>
    <property type="match status" value="1"/>
</dbReference>
<feature type="region of interest" description="Disordered" evidence="1">
    <location>
        <begin position="616"/>
        <end position="655"/>
    </location>
</feature>
<dbReference type="InterPro" id="IPR022124">
    <property type="entry name" value="DUF3659"/>
</dbReference>
<feature type="compositionally biased region" description="Acidic residues" evidence="1">
    <location>
        <begin position="616"/>
        <end position="638"/>
    </location>
</feature>
<organism evidence="5">
    <name type="scientific">Dissoconium aciculare CBS 342.82</name>
    <dbReference type="NCBI Taxonomy" id="1314786"/>
    <lineage>
        <taxon>Eukaryota</taxon>
        <taxon>Fungi</taxon>
        <taxon>Dikarya</taxon>
        <taxon>Ascomycota</taxon>
        <taxon>Pezizomycotina</taxon>
        <taxon>Dothideomycetes</taxon>
        <taxon>Dothideomycetidae</taxon>
        <taxon>Mycosphaerellales</taxon>
        <taxon>Dissoconiaceae</taxon>
        <taxon>Dissoconium</taxon>
    </lineage>
</organism>
<feature type="compositionally biased region" description="Basic and acidic residues" evidence="1">
    <location>
        <begin position="176"/>
        <end position="201"/>
    </location>
</feature>
<name>A0A6J3LWF6_9PEZI</name>
<feature type="transmembrane region" description="Helical" evidence="2">
    <location>
        <begin position="1576"/>
        <end position="1594"/>
    </location>
</feature>
<feature type="domain" description="DUF6987" evidence="3">
    <location>
        <begin position="1430"/>
        <end position="1625"/>
    </location>
</feature>
<evidence type="ECO:0000313" key="5">
    <source>
        <dbReference type="RefSeq" id="XP_033456645.1"/>
    </source>
</evidence>
<dbReference type="GeneID" id="54359652"/>
<feature type="compositionally biased region" description="Basic and acidic residues" evidence="1">
    <location>
        <begin position="159"/>
        <end position="168"/>
    </location>
</feature>
<feature type="compositionally biased region" description="Low complexity" evidence="1">
    <location>
        <begin position="130"/>
        <end position="141"/>
    </location>
</feature>
<sequence length="1654" mass="176946">MAPSPAPTGKSSGLPKTPTKLSRRPQGQTPQSSTARKSTPSSIKTGAQPKSTPTKPKIEGPASDDEHVEDTTDKAIQMKEEDNDDAEEEDEEAADDATQKVRGTAESTGDVAEDQEQSRDQAQPKGKKGGSLLSGARSLARQAGNLAGRPGSAGEEPGTDDKNKKTENAKATAGDATKKAKDDVKFDQSTKGGKGDNKQTDKSSQQSTEQDVDESKKVAGEGTDEAEETVDGADDATEDATTEDASDEEKPEEVQELPIDLSVLQGLEVRADGNVYDHDDQIIGTLVEGDAEDLEGYKINESGEIVDEDDDLVGVVELTPETIKKQLRAIREEGGELPQAALKYLDESDEDEEHNLPSVSVLKGLKTGIDGIVYDEEGNTIGRVVEGDPEKLQDAELNEQGEFVDDEGNVAGRGEVHEDAEALVEQGIYEAARKGDDEAAEVSDEAQADAPEIEDQLPGIEALKGMSLDEIGEIHDEEGNILGGVKNEELKQQIADGEIDPTTLKIDEQGQILDEDDNVVGNVEIAQEAAQSSKLHDLRILNGKKINSKGVILDDEGAKIGELSNGNLEDCKGKKANEKGEVIDKKGNVVGNVRVIPGEAAENATRELLEELGEDLEDEEQDQVEDQVDSEVEAQAEDAETKSELGDEDDEADQETPAVSILEGLKVNKKGQVLNEDREPIGELTAGELKQCAGKKINANGEVLDNDGKSVIGHVRTLPEQPQNPGVSVLEGLKVNKKGQVLNEDGEPIGELTAGEISQCAGKKINEKGEVLDSSGNVLGSVRTLPPPDEEPQVEAEEAEEEEFDDGRPPVSILEGRKINKGGNIIDENNVVIGQLVEGNAKKIYAAGLSADDQGQFWDNRGHVIGRAETVAIEDPEQEPEFAGLEGLRVVEGGFVQDVNGNTVGYVTEGDHKKLIGRSVDEDGDIIDKQGSTVGKAKRYEEEEQPEETPDDLSFLKGKTVTPGGYVMDDDDEIPLARVIEGHPKKLAGKQLDDQGQIWGNGKVIGRVELIPEDEREEKGDGPFAGLKGLSVIEGGLVADQNGNVVGEVTEGDRKGLVGLNVEESGEILNKYGEDEAPVDNSALEGKKLNKSGFVMDGDVRIGRLVEGNLTELVGRMCDENGVIHGDTGKPVGQCMILPENERVTRSEGVFDGLEGLRVVKGGKVEDIYGNVVGEIIEGDPKRLVGMHVDEEGEIVDKYGNVKGKAQPWSEEDPEAVDLSSLKGTTINSKGYAVDGSGQVLGRIVDGDPSIMEGKKVDGEGQVWDDAGNVIGHCELVSGIARDEGPFAGFEGLQINKDGSITNPGGDIVGRIIEGDIKKLLGHQVSENGDINDKNGNRIGKAERWEPEEKERRANPMAGMRVNKEGEVRDENGDLIGRLTQGNLGHCVGQEIDDAGNVVDVDGNKIGEVTLLENIDEETYEGPTEEELAEAAQRDKEREIAEKMGTICQQTLERMQPICKQISDYMEKADRTPRDELDEEDLVNKVKPLIEEGGRILQECNGSLRGLDPDGKIAAQAKGRAGTGEATPEEYRLAETLKELTTTVVKCIDDAKKKLNYMPHAKKKLSPLWALMTQPLFQILAAVGLLLAGVLGLVGQLLNGLGLSFLVNGLLGGLGINKLLRSFGLPDLGGPKKKSTGKSALSNVPLVGGLIGGK</sequence>
<dbReference type="RefSeq" id="XP_033456645.1">
    <property type="nucleotide sequence ID" value="XM_033601852.1"/>
</dbReference>
<evidence type="ECO:0000313" key="4">
    <source>
        <dbReference type="Proteomes" id="UP000504637"/>
    </source>
</evidence>
<evidence type="ECO:0000256" key="2">
    <source>
        <dbReference type="SAM" id="Phobius"/>
    </source>
</evidence>
<gene>
    <name evidence="5" type="ORF">K489DRAFT_325824</name>
</gene>
<feature type="compositionally biased region" description="Acidic residues" evidence="1">
    <location>
        <begin position="942"/>
        <end position="951"/>
    </location>
</feature>
<feature type="compositionally biased region" description="Polar residues" evidence="1">
    <location>
        <begin position="25"/>
        <end position="54"/>
    </location>
</feature>
<feature type="region of interest" description="Disordered" evidence="1">
    <location>
        <begin position="775"/>
        <end position="810"/>
    </location>
</feature>
<feature type="transmembrane region" description="Helical" evidence="2">
    <location>
        <begin position="1601"/>
        <end position="1620"/>
    </location>
</feature>
<protein>
    <recommendedName>
        <fullName evidence="3">DUF6987 domain-containing protein</fullName>
    </recommendedName>
</protein>
<feature type="region of interest" description="Disordered" evidence="1">
    <location>
        <begin position="1"/>
        <end position="259"/>
    </location>
</feature>
<dbReference type="OrthoDB" id="3937590at2759"/>
<feature type="compositionally biased region" description="Basic and acidic residues" evidence="1">
    <location>
        <begin position="69"/>
        <end position="80"/>
    </location>
</feature>